<name>X1SDZ5_9ZZZZ</name>
<proteinExistence type="predicted"/>
<dbReference type="InterPro" id="IPR043129">
    <property type="entry name" value="ATPase_NBD"/>
</dbReference>
<gene>
    <name evidence="2" type="ORF">S12H4_20132</name>
</gene>
<evidence type="ECO:0000313" key="2">
    <source>
        <dbReference type="EMBL" id="GAI73640.1"/>
    </source>
</evidence>
<protein>
    <recommendedName>
        <fullName evidence="1">Hydantoinase A/oxoprolinase domain-containing protein</fullName>
    </recommendedName>
</protein>
<dbReference type="SUPFAM" id="SSF53067">
    <property type="entry name" value="Actin-like ATPase domain"/>
    <property type="match status" value="1"/>
</dbReference>
<dbReference type="AlphaFoldDB" id="X1SDZ5"/>
<feature type="non-terminal residue" evidence="2">
    <location>
        <position position="239"/>
    </location>
</feature>
<accession>X1SDZ5</accession>
<reference evidence="2" key="1">
    <citation type="journal article" date="2014" name="Front. Microbiol.">
        <title>High frequency of phylogenetically diverse reductive dehalogenase-homologous genes in deep subseafloor sedimentary metagenomes.</title>
        <authorList>
            <person name="Kawai M."/>
            <person name="Futagami T."/>
            <person name="Toyoda A."/>
            <person name="Takaki Y."/>
            <person name="Nishi S."/>
            <person name="Hori S."/>
            <person name="Arai W."/>
            <person name="Tsubouchi T."/>
            <person name="Morono Y."/>
            <person name="Uchiyama I."/>
            <person name="Ito T."/>
            <person name="Fujiyama A."/>
            <person name="Inagaki F."/>
            <person name="Takami H."/>
        </authorList>
    </citation>
    <scope>NUCLEOTIDE SEQUENCE</scope>
    <source>
        <strain evidence="2">Expedition CK06-06</strain>
    </source>
</reference>
<evidence type="ECO:0000259" key="1">
    <source>
        <dbReference type="Pfam" id="PF01968"/>
    </source>
</evidence>
<sequence length="239" mass="27023">MGLDIGGANSKAALIHFKDKKIVKSYSYMEYFPFWEKTKTEIPEMLHNITAKLFEMNDYQVENVDYFAITITAELSDAFQTKREGILTILDALGKVFEKDKLKFISNKPTFLDYTNAKSEPYSIAAANWVSTALFLGYFVPECILIDAGSTTIDIIPIIESKPASMGNNDISRLMNHELIYTGGLRATIPSITHHIPYKGKNVRVSFEKFALISDVHRILNNISEEDYINDTADNRSKS</sequence>
<dbReference type="InterPro" id="IPR002821">
    <property type="entry name" value="Hydantoinase_A"/>
</dbReference>
<dbReference type="Gene3D" id="3.30.420.40">
    <property type="match status" value="1"/>
</dbReference>
<dbReference type="Pfam" id="PF01968">
    <property type="entry name" value="Hydantoinase_A"/>
    <property type="match status" value="1"/>
</dbReference>
<feature type="domain" description="Hydantoinase A/oxoprolinase" evidence="1">
    <location>
        <begin position="68"/>
        <end position="238"/>
    </location>
</feature>
<dbReference type="GO" id="GO:0016787">
    <property type="term" value="F:hydrolase activity"/>
    <property type="evidence" value="ECO:0007669"/>
    <property type="project" value="InterPro"/>
</dbReference>
<dbReference type="EMBL" id="BARW01010159">
    <property type="protein sequence ID" value="GAI73640.1"/>
    <property type="molecule type" value="Genomic_DNA"/>
</dbReference>
<organism evidence="2">
    <name type="scientific">marine sediment metagenome</name>
    <dbReference type="NCBI Taxonomy" id="412755"/>
    <lineage>
        <taxon>unclassified sequences</taxon>
        <taxon>metagenomes</taxon>
        <taxon>ecological metagenomes</taxon>
    </lineage>
</organism>
<comment type="caution">
    <text evidence="2">The sequence shown here is derived from an EMBL/GenBank/DDBJ whole genome shotgun (WGS) entry which is preliminary data.</text>
</comment>
<dbReference type="Gene3D" id="3.30.420.190">
    <property type="entry name" value="conserved archaeal protein q6m145"/>
    <property type="match status" value="1"/>
</dbReference>